<dbReference type="InterPro" id="IPR012902">
    <property type="entry name" value="N_methyl_site"/>
</dbReference>
<evidence type="ECO:0008006" key="4">
    <source>
        <dbReference type="Google" id="ProtNLM"/>
    </source>
</evidence>
<dbReference type="Gene3D" id="3.30.700.10">
    <property type="entry name" value="Glycoprotein, Type 4 Pilin"/>
    <property type="match status" value="1"/>
</dbReference>
<organism evidence="2 3">
    <name type="scientific">Candidatus Komeilibacteria bacterium RIFOXYC1_FULL_37_11</name>
    <dbReference type="NCBI Taxonomy" id="1798555"/>
    <lineage>
        <taxon>Bacteria</taxon>
        <taxon>Candidatus Komeiliibacteriota</taxon>
    </lineage>
</organism>
<proteinExistence type="predicted"/>
<evidence type="ECO:0000313" key="2">
    <source>
        <dbReference type="EMBL" id="OGY93533.1"/>
    </source>
</evidence>
<evidence type="ECO:0000313" key="3">
    <source>
        <dbReference type="Proteomes" id="UP000177626"/>
    </source>
</evidence>
<dbReference type="Proteomes" id="UP000177626">
    <property type="component" value="Unassembled WGS sequence"/>
</dbReference>
<dbReference type="NCBIfam" id="TIGR02532">
    <property type="entry name" value="IV_pilin_GFxxxE"/>
    <property type="match status" value="1"/>
</dbReference>
<keyword evidence="1" id="KW-0812">Transmembrane</keyword>
<keyword evidence="1" id="KW-1133">Transmembrane helix</keyword>
<evidence type="ECO:0000256" key="1">
    <source>
        <dbReference type="SAM" id="Phobius"/>
    </source>
</evidence>
<name>A0A1G2BWJ3_9BACT</name>
<feature type="transmembrane region" description="Helical" evidence="1">
    <location>
        <begin position="7"/>
        <end position="31"/>
    </location>
</feature>
<dbReference type="InterPro" id="IPR045584">
    <property type="entry name" value="Pilin-like"/>
</dbReference>
<protein>
    <recommendedName>
        <fullName evidence="4">Type II secretion system protein GspG C-terminal domain-containing protein</fullName>
    </recommendedName>
</protein>
<dbReference type="SUPFAM" id="SSF54523">
    <property type="entry name" value="Pili subunits"/>
    <property type="match status" value="1"/>
</dbReference>
<sequence>MQIKQKGFTLIELIIVIAIIALLAAATFVAVNPAKRIGDANNAQRWADISAIADAWQTYTADNSGTTATTVTNGVTYSITSSTPPSGAAVNVCQGNTGNPTTTSAFVSLVALRTSGYIGQIPSDPTYVVGDGRNTGYYFYTDSTGAVKVGSCETYNTQNVEVVR</sequence>
<gene>
    <name evidence="2" type="ORF">A2406_02785</name>
</gene>
<dbReference type="Pfam" id="PF07963">
    <property type="entry name" value="N_methyl"/>
    <property type="match status" value="1"/>
</dbReference>
<comment type="caution">
    <text evidence="2">The sequence shown here is derived from an EMBL/GenBank/DDBJ whole genome shotgun (WGS) entry which is preliminary data.</text>
</comment>
<accession>A0A1G2BWJ3</accession>
<reference evidence="2 3" key="1">
    <citation type="journal article" date="2016" name="Nat. Commun.">
        <title>Thousands of microbial genomes shed light on interconnected biogeochemical processes in an aquifer system.</title>
        <authorList>
            <person name="Anantharaman K."/>
            <person name="Brown C.T."/>
            <person name="Hug L.A."/>
            <person name="Sharon I."/>
            <person name="Castelle C.J."/>
            <person name="Probst A.J."/>
            <person name="Thomas B.C."/>
            <person name="Singh A."/>
            <person name="Wilkins M.J."/>
            <person name="Karaoz U."/>
            <person name="Brodie E.L."/>
            <person name="Williams K.H."/>
            <person name="Hubbard S.S."/>
            <person name="Banfield J.F."/>
        </authorList>
    </citation>
    <scope>NUCLEOTIDE SEQUENCE [LARGE SCALE GENOMIC DNA]</scope>
</reference>
<dbReference type="PROSITE" id="PS00409">
    <property type="entry name" value="PROKAR_NTER_METHYL"/>
    <property type="match status" value="1"/>
</dbReference>
<dbReference type="AlphaFoldDB" id="A0A1G2BWJ3"/>
<dbReference type="EMBL" id="MHKQ01000020">
    <property type="protein sequence ID" value="OGY93533.1"/>
    <property type="molecule type" value="Genomic_DNA"/>
</dbReference>
<keyword evidence="1" id="KW-0472">Membrane</keyword>